<feature type="domain" description="HD-GYP" evidence="1">
    <location>
        <begin position="171"/>
        <end position="367"/>
    </location>
</feature>
<dbReference type="Pfam" id="PF11871">
    <property type="entry name" value="DUF3391"/>
    <property type="match status" value="1"/>
</dbReference>
<evidence type="ECO:0000313" key="3">
    <source>
        <dbReference type="Proteomes" id="UP000321248"/>
    </source>
</evidence>
<keyword evidence="3" id="KW-1185">Reference proteome</keyword>
<dbReference type="PANTHER" id="PTHR43155">
    <property type="entry name" value="CYCLIC DI-GMP PHOSPHODIESTERASE PA4108-RELATED"/>
    <property type="match status" value="1"/>
</dbReference>
<sequence>MTGGHDDASGGWLKTPQSCIIVAGIAGDRFVEIEERKIEVEALARGMFVCRLDRPWVETPFLLQGFLIDNVEQIDQLRRFCSHVYIDVHKSTADVDQHLRSLGTSHAHARLGGGVGSVSYANRVDVEQEVPLARRARDNARSLARRIVDDVREHRRLSPEAVTDAVEPIVESVIRSADAFFWLEALSKRDSYNYSHAINCCALAASFGRHLGLPKELIVELSTGGMLMDIGKAALPEGTIDHGNSLDASQLKAMRSHVGLGITLIEQAGIGSLELLSMVSTHHERHDGSGYPNGLSGSQIPLYGRMLGIIDTYDAMSSTRSHQPAKARHEVLQTLYRERDRLFQGQLVEQFTQCLGVYPTGSLVELSTGEVAIIMAQNPARRLFPRVTVLTKSDKSIDPAFRQLDLLLESMTPDPANQIRIARALPPGAYGLDAAELYL</sequence>
<proteinExistence type="predicted"/>
<evidence type="ECO:0000313" key="2">
    <source>
        <dbReference type="EMBL" id="TXK64373.1"/>
    </source>
</evidence>
<dbReference type="InterPro" id="IPR021812">
    <property type="entry name" value="DUF3391"/>
</dbReference>
<dbReference type="Proteomes" id="UP000321248">
    <property type="component" value="Unassembled WGS sequence"/>
</dbReference>
<dbReference type="GO" id="GO:0008081">
    <property type="term" value="F:phosphoric diester hydrolase activity"/>
    <property type="evidence" value="ECO:0007669"/>
    <property type="project" value="UniProtKB-ARBA"/>
</dbReference>
<accession>A0A5C8KXQ6</accession>
<dbReference type="InterPro" id="IPR037522">
    <property type="entry name" value="HD_GYP_dom"/>
</dbReference>
<name>A0A5C8KXQ6_9GAMM</name>
<dbReference type="AlphaFoldDB" id="A0A5C8KXQ6"/>
<dbReference type="EMBL" id="VRTS01000003">
    <property type="protein sequence ID" value="TXK64373.1"/>
    <property type="molecule type" value="Genomic_DNA"/>
</dbReference>
<gene>
    <name evidence="2" type="ORF">FU658_05600</name>
</gene>
<dbReference type="PANTHER" id="PTHR43155:SF2">
    <property type="entry name" value="CYCLIC DI-GMP PHOSPHODIESTERASE PA4108"/>
    <property type="match status" value="1"/>
</dbReference>
<dbReference type="SUPFAM" id="SSF109604">
    <property type="entry name" value="HD-domain/PDEase-like"/>
    <property type="match status" value="1"/>
</dbReference>
<dbReference type="Gene3D" id="1.10.3210.10">
    <property type="entry name" value="Hypothetical protein af1432"/>
    <property type="match status" value="1"/>
</dbReference>
<comment type="caution">
    <text evidence="2">The sequence shown here is derived from an EMBL/GenBank/DDBJ whole genome shotgun (WGS) entry which is preliminary data.</text>
</comment>
<evidence type="ECO:0000259" key="1">
    <source>
        <dbReference type="PROSITE" id="PS51832"/>
    </source>
</evidence>
<dbReference type="InterPro" id="IPR003607">
    <property type="entry name" value="HD/PDEase_dom"/>
</dbReference>
<organism evidence="2 3">
    <name type="scientific">Alkalisalibacterium limincola</name>
    <dbReference type="NCBI Taxonomy" id="2699169"/>
    <lineage>
        <taxon>Bacteria</taxon>
        <taxon>Pseudomonadati</taxon>
        <taxon>Pseudomonadota</taxon>
        <taxon>Gammaproteobacteria</taxon>
        <taxon>Lysobacterales</taxon>
        <taxon>Lysobacteraceae</taxon>
        <taxon>Alkalisalibacterium</taxon>
    </lineage>
</organism>
<protein>
    <submittedName>
        <fullName evidence="2">DUF3391 domain-containing protein</fullName>
    </submittedName>
</protein>
<dbReference type="Pfam" id="PF13487">
    <property type="entry name" value="HD_5"/>
    <property type="match status" value="1"/>
</dbReference>
<dbReference type="CDD" id="cd00077">
    <property type="entry name" value="HDc"/>
    <property type="match status" value="1"/>
</dbReference>
<dbReference type="PROSITE" id="PS51832">
    <property type="entry name" value="HD_GYP"/>
    <property type="match status" value="1"/>
</dbReference>
<dbReference type="OrthoDB" id="9802066at2"/>
<reference evidence="2 3" key="1">
    <citation type="submission" date="2019-08" db="EMBL/GenBank/DDBJ databases">
        <authorList>
            <person name="Karlyshev A.V."/>
        </authorList>
    </citation>
    <scope>NUCLEOTIDE SEQUENCE [LARGE SCALE GENOMIC DNA]</scope>
    <source>
        <strain evidence="2 3">Alg18-2.2</strain>
    </source>
</reference>